<dbReference type="Gene3D" id="3.40.50.300">
    <property type="entry name" value="P-loop containing nucleotide triphosphate hydrolases"/>
    <property type="match status" value="1"/>
</dbReference>
<dbReference type="SMART" id="SM00382">
    <property type="entry name" value="AAA"/>
    <property type="match status" value="1"/>
</dbReference>
<protein>
    <submittedName>
        <fullName evidence="2">DUF2075 domain-containing protein</fullName>
    </submittedName>
</protein>
<dbReference type="Proteomes" id="UP001250214">
    <property type="component" value="Unassembled WGS sequence"/>
</dbReference>
<feature type="domain" description="AAA+ ATPase" evidence="1">
    <location>
        <begin position="256"/>
        <end position="385"/>
    </location>
</feature>
<dbReference type="InterPro" id="IPR027417">
    <property type="entry name" value="P-loop_NTPase"/>
</dbReference>
<accession>A0ABU2H624</accession>
<dbReference type="CDD" id="cd00009">
    <property type="entry name" value="AAA"/>
    <property type="match status" value="1"/>
</dbReference>
<reference evidence="3" key="1">
    <citation type="submission" date="2023-07" db="EMBL/GenBank/DDBJ databases">
        <title>Novel species in the genus Lipingzhangella isolated from Sambhar Salt Lake.</title>
        <authorList>
            <person name="Jiya N."/>
            <person name="Kajale S."/>
            <person name="Sharma A."/>
        </authorList>
    </citation>
    <scope>NUCLEOTIDE SEQUENCE [LARGE SCALE GENOMIC DNA]</scope>
    <source>
        <strain evidence="3">LS1_29</strain>
    </source>
</reference>
<dbReference type="EMBL" id="JAVLVT010000004">
    <property type="protein sequence ID" value="MDS1270751.1"/>
    <property type="molecule type" value="Genomic_DNA"/>
</dbReference>
<dbReference type="SUPFAM" id="SSF52540">
    <property type="entry name" value="P-loop containing nucleoside triphosphate hydrolases"/>
    <property type="match status" value="1"/>
</dbReference>
<evidence type="ECO:0000259" key="1">
    <source>
        <dbReference type="SMART" id="SM00382"/>
    </source>
</evidence>
<dbReference type="Pfam" id="PF09848">
    <property type="entry name" value="SLFN-g3_helicase"/>
    <property type="match status" value="1"/>
</dbReference>
<dbReference type="InterPro" id="IPR003593">
    <property type="entry name" value="AAA+_ATPase"/>
</dbReference>
<dbReference type="InterPro" id="IPR018647">
    <property type="entry name" value="SLFN_3-like_DNA/RNA_helicase"/>
</dbReference>
<keyword evidence="3" id="KW-1185">Reference proteome</keyword>
<evidence type="ECO:0000313" key="2">
    <source>
        <dbReference type="EMBL" id="MDS1270751.1"/>
    </source>
</evidence>
<organism evidence="2 3">
    <name type="scientific">Lipingzhangella rawalii</name>
    <dbReference type="NCBI Taxonomy" id="2055835"/>
    <lineage>
        <taxon>Bacteria</taxon>
        <taxon>Bacillati</taxon>
        <taxon>Actinomycetota</taxon>
        <taxon>Actinomycetes</taxon>
        <taxon>Streptosporangiales</taxon>
        <taxon>Nocardiopsidaceae</taxon>
        <taxon>Lipingzhangella</taxon>
    </lineage>
</organism>
<dbReference type="RefSeq" id="WP_310912299.1">
    <property type="nucleotide sequence ID" value="NZ_JAVLVT010000004.1"/>
</dbReference>
<evidence type="ECO:0000313" key="3">
    <source>
        <dbReference type="Proteomes" id="UP001250214"/>
    </source>
</evidence>
<proteinExistence type="predicted"/>
<gene>
    <name evidence="2" type="ORF">RIF23_10610</name>
</gene>
<sequence length="621" mass="70432">MSAGRLAEYSPLEDRLAELLKERYIYEVRRSPSPGEVRSWRNSLPKLAEVLMDAGLEQVEVLIEYPVPGSSKRIDVVLAGSHPATGDDSYVLVELKQWSEVAPGPGDEQHFRVPRLGSEGHLHPALQVRQYCKSLVHNLPGLRDPERTLAGVAFLHNANEQAIQPLRAHQNEPFATLFSGQERRELEKFLRGRLAPAGGGASADRLRSLRVQPARKLLSIRAEQLRRRSQFVLLDEQYLAYHTVLHMVRQAHRSDDKQVVIIKGGPGTGKTAVALELLRELDRQGYASEYSVGAKAFRDILERAIGAKKAGLGDQITYFRDYRDRDRNSLDALLCDEAHRLRPHSNDFRTRKELWTQRSQIQELVDTARVPVFLLDDHQVVRPDEVGTIDMIREYAQSRGRAMRELHLDTQFRCGGSDHYDEWVRRFLQLDGNDPPMQWDGADGYQVLLADTPDELEMFIQNKHHEGYTARICAGFCWEWNKPTPTQTPPLPNDVTIGSWARPWNSKHTGFIGRIPPSTRWAVEPGGIDQIGCVYTVQGLEFDWIGVIIGPDLTYRNGTLHIDRTASKDGKIKKKVPQETVHEVIRNAYKVLLTRGMHGVVIYAVDPETQEYLSDLVPGRL</sequence>
<comment type="caution">
    <text evidence="2">The sequence shown here is derived from an EMBL/GenBank/DDBJ whole genome shotgun (WGS) entry which is preliminary data.</text>
</comment>
<name>A0ABU2H624_9ACTN</name>